<feature type="modified residue" description="4-aspartylphosphate" evidence="2">
    <location>
        <position position="1218"/>
    </location>
</feature>
<evidence type="ECO:0000259" key="6">
    <source>
        <dbReference type="PROSITE" id="PS50112"/>
    </source>
</evidence>
<dbReference type="InterPro" id="IPR005467">
    <property type="entry name" value="His_kinase_dom"/>
</dbReference>
<dbReference type="InterPro" id="IPR035965">
    <property type="entry name" value="PAS-like_dom_sf"/>
</dbReference>
<dbReference type="InterPro" id="IPR003594">
    <property type="entry name" value="HATPase_dom"/>
</dbReference>
<dbReference type="InterPro" id="IPR001789">
    <property type="entry name" value="Sig_transdc_resp-reg_receiver"/>
</dbReference>
<dbReference type="Gene3D" id="3.30.565.10">
    <property type="entry name" value="Histidine kinase-like ATPase, C-terminal domain"/>
    <property type="match status" value="1"/>
</dbReference>
<dbReference type="PANTHER" id="PTHR43719:SF30">
    <property type="entry name" value="TWO-COMPONENT SYSTEM RESPONSE REGULATOR"/>
    <property type="match status" value="1"/>
</dbReference>
<dbReference type="OrthoDB" id="303614at2759"/>
<evidence type="ECO:0000256" key="2">
    <source>
        <dbReference type="PROSITE-ProRule" id="PRU00169"/>
    </source>
</evidence>
<dbReference type="Gene3D" id="3.30.450.20">
    <property type="entry name" value="PAS domain"/>
    <property type="match status" value="3"/>
</dbReference>
<dbReference type="SMART" id="SM00091">
    <property type="entry name" value="PAS"/>
    <property type="match status" value="2"/>
</dbReference>
<feature type="domain" description="Response regulatory" evidence="5">
    <location>
        <begin position="1138"/>
        <end position="1289"/>
    </location>
</feature>
<dbReference type="SUPFAM" id="SSF47384">
    <property type="entry name" value="Homodimeric domain of signal transducing histidine kinase"/>
    <property type="match status" value="1"/>
</dbReference>
<sequence length="1294" mass="144614">MDESHPLRDLYDEDPRPTFVVDLGGKRGARGCLRISHRNSALTRNPELLDLILECSSEESVKFCSWWSGSGPNEHPQETYLFGGLSWLQFVVKEKWRVVSCTTPSHRVSNRPMAWRETDPNIPESIETVFNTTRGLSPELSAHVEYIRNLDWAATSLGPIESWSRDLHRMVTLMMQETHPRALFLGPEYHIIYNHAYAIVGGKKHPAMLGRSIQEAWPEIAPQLDIVIARTEETGQVDQPEEIFEFHIDRLGFLEEGHFRWSLAPLIGPQEGMYSIVAEVTKDILAERRTSILVDVSEKTGTARTMDAFWTSILEAIRPYDRDFPVAALYSLNSEDGESVSSSGQSNPRRNATLEGALGFSEQDKEHLRKFDMRKDSNQVISRFFREASRQGNPVYLPTEDSGLPSSLFVNSRGWNDRVTALIICPIRPTDVETVTGFLLAGLNTRRPYDSECEGWMKILTKMLGSMAASVLLFEEEARNRDRLNEQARINRLEASTSIHRLRSFHHTAAMVDVGFFEIHPSGKILFGNDAWFNLSGHSKDPDANAEMSFMDRILPEDQAFILDKWTRLVEGEPLTFEMRWKRDVLPGSEEDPFTWVLAACIPMFDEDGTIATVSGCTTDIRAQKNSEKTALQRAQALEKARASEQRFIRFMESAPIGIWIVGPDGKINFANDRWFELTGVPKGPFDQVDWSSCTMEEDAHIVMEAWKGLTEENRPANFQCRVKSTWRGADGEESPTWVLVNGYNELAPDGSVNAILGTLVDISPLKWSERVHKRRIEEALESKRQQENFIDMTSHEMRNPLSAMVQSADSIALSLHDLTSITKIPNLLDTPHERHARKLAELIETSSDAVQTILSCAMHQKRIVDDVLTLSKLDSKLLLITPIKVRPETIMHDTAKMFEAEAAKSGVQLQVRVEQSVHDLNAEWVLLDPSRVLQVLINLITNAIKFTQSKSDRRVLVRMKGSRIIPSSDGDGTIEYIPRKLDTRESFLCEDFSDAGPIQPDDRTIIYLAFSVEDTGVGLSKEEKDKLFLRFSQASPRTHVQYGGSGLGLFISRQLTEMQGGQIGVASEAGAGSTFAFYVKSKITRPPVSTRNTPTQLMGLPIPSATPPLPSSTTQTISTEAVHTPAPPPKFDFGKLSILIVEDNLVNQRVLANQLKRLGCTVHVAGHGVEALELICKTQFWNSQASSNLATTPSLSPSPTSSPASSTPLHLHLVLMDIEMPIMDGLTCTKRIRALEADGSIRGHIPIIAVSANARREQVQESLEAGVDESISKPFRIPELVRKVEGMLGGGVV</sequence>
<dbReference type="CDD" id="cd17546">
    <property type="entry name" value="REC_hyHK_CKI1_RcsC-like"/>
    <property type="match status" value="1"/>
</dbReference>
<protein>
    <submittedName>
        <fullName evidence="7">Uncharacterized protein</fullName>
    </submittedName>
</protein>
<evidence type="ECO:0000259" key="4">
    <source>
        <dbReference type="PROSITE" id="PS50109"/>
    </source>
</evidence>
<dbReference type="PRINTS" id="PR00344">
    <property type="entry name" value="BCTRLSENSOR"/>
</dbReference>
<dbReference type="CDD" id="cd00082">
    <property type="entry name" value="HisKA"/>
    <property type="match status" value="1"/>
</dbReference>
<dbReference type="InterPro" id="IPR011006">
    <property type="entry name" value="CheY-like_superfamily"/>
</dbReference>
<dbReference type="SMART" id="SM00388">
    <property type="entry name" value="HisKA"/>
    <property type="match status" value="1"/>
</dbReference>
<dbReference type="Pfam" id="PF02518">
    <property type="entry name" value="HATPase_c"/>
    <property type="match status" value="1"/>
</dbReference>
<feature type="domain" description="PAS" evidence="6">
    <location>
        <begin position="644"/>
        <end position="680"/>
    </location>
</feature>
<feature type="domain" description="Histidine kinase" evidence="4">
    <location>
        <begin position="793"/>
        <end position="1084"/>
    </location>
</feature>
<dbReference type="PROSITE" id="PS50109">
    <property type="entry name" value="HIS_KIN"/>
    <property type="match status" value="1"/>
</dbReference>
<dbReference type="InterPro" id="IPR036890">
    <property type="entry name" value="HATPase_C_sf"/>
</dbReference>
<dbReference type="SMART" id="SM00387">
    <property type="entry name" value="HATPase_c"/>
    <property type="match status" value="1"/>
</dbReference>
<evidence type="ECO:0000259" key="5">
    <source>
        <dbReference type="PROSITE" id="PS50110"/>
    </source>
</evidence>
<dbReference type="InterPro" id="IPR036097">
    <property type="entry name" value="HisK_dim/P_sf"/>
</dbReference>
<dbReference type="SMART" id="SM00448">
    <property type="entry name" value="REC"/>
    <property type="match status" value="1"/>
</dbReference>
<dbReference type="EMBL" id="ML977159">
    <property type="protein sequence ID" value="KAF1986048.1"/>
    <property type="molecule type" value="Genomic_DNA"/>
</dbReference>
<feature type="compositionally biased region" description="Polar residues" evidence="3">
    <location>
        <begin position="336"/>
        <end position="350"/>
    </location>
</feature>
<dbReference type="GO" id="GO:0000155">
    <property type="term" value="F:phosphorelay sensor kinase activity"/>
    <property type="evidence" value="ECO:0007669"/>
    <property type="project" value="InterPro"/>
</dbReference>
<dbReference type="Pfam" id="PF00512">
    <property type="entry name" value="HisKA"/>
    <property type="match status" value="1"/>
</dbReference>
<dbReference type="Gene3D" id="1.10.287.130">
    <property type="match status" value="1"/>
</dbReference>
<dbReference type="SUPFAM" id="SSF55785">
    <property type="entry name" value="PYP-like sensor domain (PAS domain)"/>
    <property type="match status" value="2"/>
</dbReference>
<dbReference type="Pfam" id="PF26131">
    <property type="entry name" value="PAS-like"/>
    <property type="match status" value="1"/>
</dbReference>
<proteinExistence type="predicted"/>
<accession>A0A6G1GZ95</accession>
<organism evidence="7 8">
    <name type="scientific">Aulographum hederae CBS 113979</name>
    <dbReference type="NCBI Taxonomy" id="1176131"/>
    <lineage>
        <taxon>Eukaryota</taxon>
        <taxon>Fungi</taxon>
        <taxon>Dikarya</taxon>
        <taxon>Ascomycota</taxon>
        <taxon>Pezizomycotina</taxon>
        <taxon>Dothideomycetes</taxon>
        <taxon>Pleosporomycetidae</taxon>
        <taxon>Aulographales</taxon>
        <taxon>Aulographaceae</taxon>
    </lineage>
</organism>
<dbReference type="PROSITE" id="PS50112">
    <property type="entry name" value="PAS"/>
    <property type="match status" value="1"/>
</dbReference>
<dbReference type="Pfam" id="PF00072">
    <property type="entry name" value="Response_reg"/>
    <property type="match status" value="1"/>
</dbReference>
<dbReference type="SUPFAM" id="SSF55874">
    <property type="entry name" value="ATPase domain of HSP90 chaperone/DNA topoisomerase II/histidine kinase"/>
    <property type="match status" value="1"/>
</dbReference>
<dbReference type="Proteomes" id="UP000800041">
    <property type="component" value="Unassembled WGS sequence"/>
</dbReference>
<dbReference type="NCBIfam" id="TIGR00229">
    <property type="entry name" value="sensory_box"/>
    <property type="match status" value="1"/>
</dbReference>
<evidence type="ECO:0000313" key="7">
    <source>
        <dbReference type="EMBL" id="KAF1986048.1"/>
    </source>
</evidence>
<dbReference type="Pfam" id="PF13188">
    <property type="entry name" value="PAS_8"/>
    <property type="match status" value="1"/>
</dbReference>
<dbReference type="CDD" id="cd00130">
    <property type="entry name" value="PAS"/>
    <property type="match status" value="2"/>
</dbReference>
<dbReference type="InterPro" id="IPR050956">
    <property type="entry name" value="2C_system_His_kinase"/>
</dbReference>
<dbReference type="InterPro" id="IPR003661">
    <property type="entry name" value="HisK_dim/P_dom"/>
</dbReference>
<reference evidence="7" key="1">
    <citation type="journal article" date="2020" name="Stud. Mycol.">
        <title>101 Dothideomycetes genomes: a test case for predicting lifestyles and emergence of pathogens.</title>
        <authorList>
            <person name="Haridas S."/>
            <person name="Albert R."/>
            <person name="Binder M."/>
            <person name="Bloem J."/>
            <person name="Labutti K."/>
            <person name="Salamov A."/>
            <person name="Andreopoulos B."/>
            <person name="Baker S."/>
            <person name="Barry K."/>
            <person name="Bills G."/>
            <person name="Bluhm B."/>
            <person name="Cannon C."/>
            <person name="Castanera R."/>
            <person name="Culley D."/>
            <person name="Daum C."/>
            <person name="Ezra D."/>
            <person name="Gonzalez J."/>
            <person name="Henrissat B."/>
            <person name="Kuo A."/>
            <person name="Liang C."/>
            <person name="Lipzen A."/>
            <person name="Lutzoni F."/>
            <person name="Magnuson J."/>
            <person name="Mondo S."/>
            <person name="Nolan M."/>
            <person name="Ohm R."/>
            <person name="Pangilinan J."/>
            <person name="Park H.-J."/>
            <person name="Ramirez L."/>
            <person name="Alfaro M."/>
            <person name="Sun H."/>
            <person name="Tritt A."/>
            <person name="Yoshinaga Y."/>
            <person name="Zwiers L.-H."/>
            <person name="Turgeon B."/>
            <person name="Goodwin S."/>
            <person name="Spatafora J."/>
            <person name="Crous P."/>
            <person name="Grigoriev I."/>
        </authorList>
    </citation>
    <scope>NUCLEOTIDE SEQUENCE</scope>
    <source>
        <strain evidence="7">CBS 113979</strain>
    </source>
</reference>
<keyword evidence="1 2" id="KW-0597">Phosphoprotein</keyword>
<evidence type="ECO:0000313" key="8">
    <source>
        <dbReference type="Proteomes" id="UP000800041"/>
    </source>
</evidence>
<name>A0A6G1GZ95_9PEZI</name>
<dbReference type="PANTHER" id="PTHR43719">
    <property type="entry name" value="TWO-COMPONENT HISTIDINE KINASE"/>
    <property type="match status" value="1"/>
</dbReference>
<dbReference type="InterPro" id="IPR004358">
    <property type="entry name" value="Sig_transdc_His_kin-like_C"/>
</dbReference>
<dbReference type="SUPFAM" id="SSF52172">
    <property type="entry name" value="CheY-like"/>
    <property type="match status" value="1"/>
</dbReference>
<feature type="region of interest" description="Disordered" evidence="3">
    <location>
        <begin position="336"/>
        <end position="358"/>
    </location>
</feature>
<dbReference type="InterPro" id="IPR000014">
    <property type="entry name" value="PAS"/>
</dbReference>
<dbReference type="Pfam" id="PF13426">
    <property type="entry name" value="PAS_9"/>
    <property type="match status" value="1"/>
</dbReference>
<gene>
    <name evidence="7" type="ORF">K402DRAFT_464030</name>
</gene>
<keyword evidence="8" id="KW-1185">Reference proteome</keyword>
<evidence type="ECO:0000256" key="1">
    <source>
        <dbReference type="ARBA" id="ARBA00022553"/>
    </source>
</evidence>
<dbReference type="Gene3D" id="3.40.50.2300">
    <property type="match status" value="1"/>
</dbReference>
<dbReference type="InterPro" id="IPR058846">
    <property type="entry name" value="PAS-like"/>
</dbReference>
<dbReference type="PROSITE" id="PS50110">
    <property type="entry name" value="RESPONSE_REGULATORY"/>
    <property type="match status" value="1"/>
</dbReference>
<evidence type="ECO:0000256" key="3">
    <source>
        <dbReference type="SAM" id="MobiDB-lite"/>
    </source>
</evidence>